<keyword evidence="1" id="KW-0802">TPR repeat</keyword>
<feature type="transmembrane region" description="Helical" evidence="2">
    <location>
        <begin position="346"/>
        <end position="368"/>
    </location>
</feature>
<dbReference type="InterPro" id="IPR011990">
    <property type="entry name" value="TPR-like_helical_dom_sf"/>
</dbReference>
<dbReference type="SUPFAM" id="SSF48452">
    <property type="entry name" value="TPR-like"/>
    <property type="match status" value="2"/>
</dbReference>
<dbReference type="STRING" id="1492898.SY85_08655"/>
<dbReference type="PROSITE" id="PS50005">
    <property type="entry name" value="TPR"/>
    <property type="match status" value="1"/>
</dbReference>
<dbReference type="Gene3D" id="1.25.40.10">
    <property type="entry name" value="Tetratricopeptide repeat domain"/>
    <property type="match status" value="2"/>
</dbReference>
<sequence>MKNLTRKATILLLLVFTTFSTLVIAQSQQQVQARVDSLNKKFKETYYSDPALATKLLNEAMELSIKNGYTFGEACAHSNLGTNYFKEGNNTKAIEECITALSLFDKDEAYKNTADYGMVFVRLAAALNVENDSKRSKAYSQKAVAIANKLNDREFLAIAQETLGNSYYSGGQSDSALHYFTIAKTNFTETGSFSKIANLENNIGLIYADKGDYKQTLAHFERALSIYREHNRHISYVTAFNNIAEIHYRLKAYNKALDAADSATYYAKKYNTQGSFIDLYNLKAQIYGAMGNVDSSAVYFEKTIAQKDSLYNDTYKKELASLQTQSDVYKTETENKLLTKDKRIAVLYRNLAIAGIVVLAVILAFLLLNQRLRIQRRVKHQLEEEVALRTQEIFRQKETIFQTNLRLKLALNGAKFDSHFAVHTLNTIQQVILQQKSDAAQHHLAKLSHLMQYVLEKSPLERVPLHEELQMIEHYIQLEQLRQQHHFSYGITIKANEQTMIPALLLQPYVENAIRHRLASSTKEDLHLHLQVETDGNDLTVSITDNGSKRMNGKETKKQFEENAIGQERLDLLTHLTHKNHLVTIDDLTTNDGSSAGTKIVLHIPMQANSISPDLTQGDQPIEYA</sequence>
<keyword evidence="3" id="KW-0732">Signal</keyword>
<dbReference type="InterPro" id="IPR010559">
    <property type="entry name" value="Sig_transdc_His_kin_internal"/>
</dbReference>
<dbReference type="SUPFAM" id="SSF55874">
    <property type="entry name" value="ATPase domain of HSP90 chaperone/DNA topoisomerase II/histidine kinase"/>
    <property type="match status" value="1"/>
</dbReference>
<evidence type="ECO:0000313" key="5">
    <source>
        <dbReference type="EMBL" id="ANE50563.1"/>
    </source>
</evidence>
<dbReference type="InterPro" id="IPR019734">
    <property type="entry name" value="TPR_rpt"/>
</dbReference>
<dbReference type="Pfam" id="PF13181">
    <property type="entry name" value="TPR_8"/>
    <property type="match status" value="1"/>
</dbReference>
<evidence type="ECO:0000313" key="6">
    <source>
        <dbReference type="Proteomes" id="UP000077177"/>
    </source>
</evidence>
<dbReference type="GO" id="GO:0016020">
    <property type="term" value="C:membrane"/>
    <property type="evidence" value="ECO:0007669"/>
    <property type="project" value="InterPro"/>
</dbReference>
<evidence type="ECO:0000259" key="4">
    <source>
        <dbReference type="Pfam" id="PF06580"/>
    </source>
</evidence>
<keyword evidence="2" id="KW-0472">Membrane</keyword>
<dbReference type="GO" id="GO:0000155">
    <property type="term" value="F:phosphorelay sensor kinase activity"/>
    <property type="evidence" value="ECO:0007669"/>
    <property type="project" value="InterPro"/>
</dbReference>
<dbReference type="Gene3D" id="3.30.565.10">
    <property type="entry name" value="Histidine kinase-like ATPase, C-terminal domain"/>
    <property type="match status" value="1"/>
</dbReference>
<dbReference type="AlphaFoldDB" id="A0A172TUV9"/>
<dbReference type="Pfam" id="PF06580">
    <property type="entry name" value="His_kinase"/>
    <property type="match status" value="1"/>
</dbReference>
<proteinExistence type="predicted"/>
<feature type="chain" id="PRO_5008001180" description="Signal transduction histidine kinase internal region domain-containing protein" evidence="3">
    <location>
        <begin position="26"/>
        <end position="625"/>
    </location>
</feature>
<dbReference type="KEGG" id="fla:SY85_08655"/>
<feature type="signal peptide" evidence="3">
    <location>
        <begin position="1"/>
        <end position="25"/>
    </location>
</feature>
<feature type="repeat" description="TPR" evidence="1">
    <location>
        <begin position="197"/>
        <end position="230"/>
    </location>
</feature>
<keyword evidence="2" id="KW-0812">Transmembrane</keyword>
<dbReference type="PANTHER" id="PTHR34220:SF7">
    <property type="entry name" value="SENSOR HISTIDINE KINASE YPDA"/>
    <property type="match status" value="1"/>
</dbReference>
<feature type="domain" description="Signal transduction histidine kinase internal region" evidence="4">
    <location>
        <begin position="414"/>
        <end position="486"/>
    </location>
</feature>
<name>A0A172TUV9_9BACT</name>
<evidence type="ECO:0000256" key="3">
    <source>
        <dbReference type="SAM" id="SignalP"/>
    </source>
</evidence>
<reference evidence="6" key="1">
    <citation type="submission" date="2015-01" db="EMBL/GenBank/DDBJ databases">
        <title>Flavisolibacter sp./LCS9/ whole genome sequencing.</title>
        <authorList>
            <person name="Kim M.K."/>
            <person name="Srinivasan S."/>
            <person name="Lee J.-J."/>
        </authorList>
    </citation>
    <scope>NUCLEOTIDE SEQUENCE [LARGE SCALE GENOMIC DNA]</scope>
    <source>
        <strain evidence="6">LCS9</strain>
    </source>
</reference>
<dbReference type="EMBL" id="CP011390">
    <property type="protein sequence ID" value="ANE50563.1"/>
    <property type="molecule type" value="Genomic_DNA"/>
</dbReference>
<dbReference type="InterPro" id="IPR050640">
    <property type="entry name" value="Bact_2-comp_sensor_kinase"/>
</dbReference>
<dbReference type="InterPro" id="IPR036890">
    <property type="entry name" value="HATPase_C_sf"/>
</dbReference>
<keyword evidence="6" id="KW-1185">Reference proteome</keyword>
<evidence type="ECO:0000256" key="2">
    <source>
        <dbReference type="SAM" id="Phobius"/>
    </source>
</evidence>
<dbReference type="RefSeq" id="WP_066403607.1">
    <property type="nucleotide sequence ID" value="NZ_CP011390.1"/>
</dbReference>
<evidence type="ECO:0000256" key="1">
    <source>
        <dbReference type="PROSITE-ProRule" id="PRU00339"/>
    </source>
</evidence>
<keyword evidence="2" id="KW-1133">Transmembrane helix</keyword>
<protein>
    <recommendedName>
        <fullName evidence="4">Signal transduction histidine kinase internal region domain-containing protein</fullName>
    </recommendedName>
</protein>
<dbReference type="OrthoDB" id="607947at2"/>
<dbReference type="Pfam" id="PF13424">
    <property type="entry name" value="TPR_12"/>
    <property type="match status" value="1"/>
</dbReference>
<dbReference type="PANTHER" id="PTHR34220">
    <property type="entry name" value="SENSOR HISTIDINE KINASE YPDA"/>
    <property type="match status" value="1"/>
</dbReference>
<dbReference type="SMART" id="SM00028">
    <property type="entry name" value="TPR"/>
    <property type="match status" value="6"/>
</dbReference>
<gene>
    <name evidence="5" type="ORF">SY85_08655</name>
</gene>
<organism evidence="5 6">
    <name type="scientific">Flavisolibacter tropicus</name>
    <dbReference type="NCBI Taxonomy" id="1492898"/>
    <lineage>
        <taxon>Bacteria</taxon>
        <taxon>Pseudomonadati</taxon>
        <taxon>Bacteroidota</taxon>
        <taxon>Chitinophagia</taxon>
        <taxon>Chitinophagales</taxon>
        <taxon>Chitinophagaceae</taxon>
        <taxon>Flavisolibacter</taxon>
    </lineage>
</organism>
<accession>A0A172TUV9</accession>
<dbReference type="Proteomes" id="UP000077177">
    <property type="component" value="Chromosome"/>
</dbReference>
<reference evidence="5 6" key="2">
    <citation type="journal article" date="2016" name="Int. J. Syst. Evol. Microbiol.">
        <title>Flavisolibacter tropicus sp. nov., isolated from tropical soil.</title>
        <authorList>
            <person name="Lee J.J."/>
            <person name="Kang M.S."/>
            <person name="Kim G.S."/>
            <person name="Lee C.S."/>
            <person name="Lim S."/>
            <person name="Lee J."/>
            <person name="Roh S.H."/>
            <person name="Kang H."/>
            <person name="Ha J.M."/>
            <person name="Bae S."/>
            <person name="Jung H.Y."/>
            <person name="Kim M.K."/>
        </authorList>
    </citation>
    <scope>NUCLEOTIDE SEQUENCE [LARGE SCALE GENOMIC DNA]</scope>
    <source>
        <strain evidence="5 6">LCS9</strain>
    </source>
</reference>